<reference evidence="15 16" key="1">
    <citation type="journal article" date="2017" name="Mol. Plant">
        <title>The Genome of Medicinal Plant Macleaya cordata Provides New Insights into Benzylisoquinoline Alkaloids Metabolism.</title>
        <authorList>
            <person name="Liu X."/>
            <person name="Liu Y."/>
            <person name="Huang P."/>
            <person name="Ma Y."/>
            <person name="Qing Z."/>
            <person name="Tang Q."/>
            <person name="Cao H."/>
            <person name="Cheng P."/>
            <person name="Zheng Y."/>
            <person name="Yuan Z."/>
            <person name="Zhou Y."/>
            <person name="Liu J."/>
            <person name="Tang Z."/>
            <person name="Zhuo Y."/>
            <person name="Zhang Y."/>
            <person name="Yu L."/>
            <person name="Huang J."/>
            <person name="Yang P."/>
            <person name="Peng Q."/>
            <person name="Zhang J."/>
            <person name="Jiang W."/>
            <person name="Zhang Z."/>
            <person name="Lin K."/>
            <person name="Ro D.K."/>
            <person name="Chen X."/>
            <person name="Xiong X."/>
            <person name="Shang Y."/>
            <person name="Huang S."/>
            <person name="Zeng J."/>
        </authorList>
    </citation>
    <scope>NUCLEOTIDE SEQUENCE [LARGE SCALE GENOMIC DNA]</scope>
    <source>
        <strain evidence="16">cv. BLH2017</strain>
        <tissue evidence="15">Root</tissue>
    </source>
</reference>
<evidence type="ECO:0000256" key="12">
    <source>
        <dbReference type="PIRSR" id="PIRSR605150-2"/>
    </source>
</evidence>
<proteinExistence type="inferred from homology"/>
<evidence type="ECO:0000256" key="11">
    <source>
        <dbReference type="PIRSR" id="PIRSR605150-1"/>
    </source>
</evidence>
<keyword evidence="16" id="KW-1185">Reference proteome</keyword>
<feature type="binding site" evidence="13">
    <location>
        <position position="285"/>
    </location>
    <ligand>
        <name>Mn(2+)</name>
        <dbReference type="ChEBI" id="CHEBI:29035"/>
    </ligand>
</feature>
<evidence type="ECO:0000256" key="9">
    <source>
        <dbReference type="ARBA" id="ARBA00037405"/>
    </source>
</evidence>
<evidence type="ECO:0000256" key="4">
    <source>
        <dbReference type="ARBA" id="ARBA00022692"/>
    </source>
</evidence>
<keyword evidence="2" id="KW-0328">Glycosyltransferase</keyword>
<evidence type="ECO:0000256" key="10">
    <source>
        <dbReference type="ARBA" id="ARBA00061657"/>
    </source>
</evidence>
<dbReference type="GO" id="GO:0071555">
    <property type="term" value="P:cell wall organization"/>
    <property type="evidence" value="ECO:0007669"/>
    <property type="project" value="UniProtKB-KW"/>
</dbReference>
<accession>A0A200QCL6</accession>
<dbReference type="PANTHER" id="PTHR13301">
    <property type="entry name" value="X-BOX TRANSCRIPTION FACTOR-RELATED"/>
    <property type="match status" value="1"/>
</dbReference>
<feature type="transmembrane region" description="Helical" evidence="14">
    <location>
        <begin position="28"/>
        <end position="45"/>
    </location>
</feature>
<dbReference type="STRING" id="56857.A0A200QCL6"/>
<feature type="transmembrane region" description="Helical" evidence="14">
    <location>
        <begin position="601"/>
        <end position="625"/>
    </location>
</feature>
<sequence length="738" mass="83912">MRGPSEMSTKTPHLHTLKDLRCTALNRIFALIFTSAIFALFYHHFLHLLHSSTTTTFFLHLTLLFSDVILTFMWATTQSFRMRPVRRHVYPENLPQVMDHPDYPKLDVFICTADPYKEPPMGVVNTALSVMAYEYPSDKISVYVSDDGGSELTLFAFMEAAKFATHWLPFCKRNRIEDRCPEAYFSSNHSRSSGIDELKMIYESMKMKVESAVERGCIVNGHIKTDDEREAFKKWTAGGFTRQDHPTVIQVLLESAKHKDITGQEMPNLIYLSRQKSKTSPHHFKAGALNVLLRVSATMTNAPLILTLDCDMYSNDPKTPLDMLCFLLDPKMSKYAYVQFPQRFHGTNKNDIYGGENKRLFQINPIGMDGLAGTNYVGTGTFFRRRAFFGGPSSFLSAENLELNPNHVVDKSIRSDTILKLAHNVAKCDYESDTKWGSKMGFRYGSLVEDYYTGYQLHCEGWDSVFYHPNRAAFLGDIPINLNDVLSQNKRWSVGLLEVAFSKYSPITFGTKSRGILMGLAYSHYAFWPIWSIPISIYAFIPQLALLNGVTPFPKVSDSWFYLYVFLFLGSYIQDSLDFVLSGGTIQRWLNDQRMWLIRGISSYLFGSIDFFLKSFGISSFGFNITSKVVDDEQNKRYEQGIFEFGVASPLFVPLTSTAILNLTAFFVGLTRVILGHGNMEEIFVQLFICGFGMVNCWPVYEAIALRTDKGRMPMKTTMVSTFVALALYSVASLIFQI</sequence>
<dbReference type="Pfam" id="PF03552">
    <property type="entry name" value="Cellulose_synt"/>
    <property type="match status" value="2"/>
</dbReference>
<comment type="function">
    <text evidence="9">Thought to be a Golgi-localized beta-glycan synthase that polymerize the backbones of noncellulosic polysaccharides (hemicelluloses) of plant cell wall.</text>
</comment>
<comment type="subcellular location">
    <subcellularLocation>
        <location evidence="1">Golgi apparatus membrane</location>
        <topology evidence="1">Multi-pass membrane protein</topology>
    </subcellularLocation>
</comment>
<feature type="active site" evidence="11">
    <location>
        <position position="450"/>
    </location>
</feature>
<dbReference type="FunFam" id="3.90.550.10:FF:000135">
    <property type="entry name" value="Cellulose synthase-like protein G3"/>
    <property type="match status" value="1"/>
</dbReference>
<feature type="transmembrane region" description="Helical" evidence="14">
    <location>
        <begin position="683"/>
        <end position="701"/>
    </location>
</feature>
<feature type="transmembrane region" description="Helical" evidence="14">
    <location>
        <begin position="561"/>
        <end position="581"/>
    </location>
</feature>
<feature type="transmembrane region" description="Helical" evidence="14">
    <location>
        <begin position="713"/>
        <end position="736"/>
    </location>
</feature>
<dbReference type="OMA" id="MIRGLTC"/>
<keyword evidence="4 14" id="KW-0812">Transmembrane</keyword>
<keyword evidence="3" id="KW-0808">Transferase</keyword>
<dbReference type="FunFam" id="3.90.550.10:FF:000138">
    <property type="entry name" value="Cellulose synthase isolog"/>
    <property type="match status" value="1"/>
</dbReference>
<feature type="binding site" evidence="12">
    <location>
        <position position="147"/>
    </location>
    <ligand>
        <name>UDP-alpha-D-glucose</name>
        <dbReference type="ChEBI" id="CHEBI:58885"/>
    </ligand>
</feature>
<feature type="binding site" evidence="12">
    <location>
        <position position="118"/>
    </location>
    <ligand>
        <name>UDP-alpha-D-glucose</name>
        <dbReference type="ChEBI" id="CHEBI:58885"/>
    </ligand>
</feature>
<dbReference type="Gene3D" id="3.90.550.10">
    <property type="entry name" value="Spore Coat Polysaccharide Biosynthesis Protein SpsA, Chain A"/>
    <property type="match status" value="2"/>
</dbReference>
<evidence type="ECO:0000256" key="14">
    <source>
        <dbReference type="SAM" id="Phobius"/>
    </source>
</evidence>
<dbReference type="GO" id="GO:0000139">
    <property type="term" value="C:Golgi membrane"/>
    <property type="evidence" value="ECO:0007669"/>
    <property type="project" value="UniProtKB-SubCell"/>
</dbReference>
<dbReference type="InParanoid" id="A0A200QCL6"/>
<evidence type="ECO:0000256" key="2">
    <source>
        <dbReference type="ARBA" id="ARBA00022676"/>
    </source>
</evidence>
<dbReference type="InterPro" id="IPR005150">
    <property type="entry name" value="Cellulose_synth"/>
</dbReference>
<dbReference type="GO" id="GO:0016760">
    <property type="term" value="F:cellulose synthase (UDP-forming) activity"/>
    <property type="evidence" value="ECO:0007669"/>
    <property type="project" value="InterPro"/>
</dbReference>
<dbReference type="EMBL" id="MVGT01002338">
    <property type="protein sequence ID" value="OVA08231.1"/>
    <property type="molecule type" value="Genomic_DNA"/>
</dbReference>
<comment type="similarity">
    <text evidence="10">Belongs to the glycosyltransferase 2 family. Plant cellulose synthase-like G subfamily.</text>
</comment>
<name>A0A200QCL6_MACCD</name>
<dbReference type="FunCoup" id="A0A200QCL6">
    <property type="interactions" value="72"/>
</dbReference>
<evidence type="ECO:0000256" key="5">
    <source>
        <dbReference type="ARBA" id="ARBA00022989"/>
    </source>
</evidence>
<dbReference type="AlphaFoldDB" id="A0A200QCL6"/>
<evidence type="ECO:0000256" key="7">
    <source>
        <dbReference type="ARBA" id="ARBA00023136"/>
    </source>
</evidence>
<evidence type="ECO:0000256" key="8">
    <source>
        <dbReference type="ARBA" id="ARBA00023316"/>
    </source>
</evidence>
<evidence type="ECO:0000256" key="13">
    <source>
        <dbReference type="PIRSR" id="PIRSR605150-3"/>
    </source>
</evidence>
<protein>
    <submittedName>
        <fullName evidence="15">Cellulose synthase</fullName>
    </submittedName>
</protein>
<keyword evidence="5 14" id="KW-1133">Transmembrane helix</keyword>
<evidence type="ECO:0000256" key="1">
    <source>
        <dbReference type="ARBA" id="ARBA00004653"/>
    </source>
</evidence>
<dbReference type="Proteomes" id="UP000195402">
    <property type="component" value="Unassembled WGS sequence"/>
</dbReference>
<evidence type="ECO:0000256" key="3">
    <source>
        <dbReference type="ARBA" id="ARBA00022679"/>
    </source>
</evidence>
<feature type="transmembrane region" description="Helical" evidence="14">
    <location>
        <begin position="57"/>
        <end position="77"/>
    </location>
</feature>
<gene>
    <name evidence="15" type="ORF">BVC80_1101g35</name>
</gene>
<evidence type="ECO:0000313" key="16">
    <source>
        <dbReference type="Proteomes" id="UP000195402"/>
    </source>
</evidence>
<keyword evidence="8" id="KW-0961">Cell wall biogenesis/degradation</keyword>
<evidence type="ECO:0000313" key="15">
    <source>
        <dbReference type="EMBL" id="OVA08231.1"/>
    </source>
</evidence>
<feature type="transmembrane region" description="Helical" evidence="14">
    <location>
        <begin position="645"/>
        <end position="671"/>
    </location>
</feature>
<evidence type="ECO:0000256" key="6">
    <source>
        <dbReference type="ARBA" id="ARBA00023034"/>
    </source>
</evidence>
<feature type="binding site" evidence="13">
    <location>
        <position position="309"/>
    </location>
    <ligand>
        <name>Mn(2+)</name>
        <dbReference type="ChEBI" id="CHEBI:29035"/>
    </ligand>
</feature>
<dbReference type="InterPro" id="IPR029044">
    <property type="entry name" value="Nucleotide-diphossugar_trans"/>
</dbReference>
<feature type="active site" evidence="11">
    <location>
        <position position="147"/>
    </location>
</feature>
<organism evidence="15 16">
    <name type="scientific">Macleaya cordata</name>
    <name type="common">Five-seeded plume-poppy</name>
    <name type="synonym">Bocconia cordata</name>
    <dbReference type="NCBI Taxonomy" id="56857"/>
    <lineage>
        <taxon>Eukaryota</taxon>
        <taxon>Viridiplantae</taxon>
        <taxon>Streptophyta</taxon>
        <taxon>Embryophyta</taxon>
        <taxon>Tracheophyta</taxon>
        <taxon>Spermatophyta</taxon>
        <taxon>Magnoliopsida</taxon>
        <taxon>Ranunculales</taxon>
        <taxon>Papaveraceae</taxon>
        <taxon>Papaveroideae</taxon>
        <taxon>Macleaya</taxon>
    </lineage>
</organism>
<keyword evidence="6" id="KW-0333">Golgi apparatus</keyword>
<dbReference type="OrthoDB" id="72851at2759"/>
<comment type="caution">
    <text evidence="15">The sequence shown here is derived from an EMBL/GenBank/DDBJ whole genome shotgun (WGS) entry which is preliminary data.</text>
</comment>
<dbReference type="SUPFAM" id="SSF53448">
    <property type="entry name" value="Nucleotide-diphospho-sugar transferases"/>
    <property type="match status" value="1"/>
</dbReference>
<feature type="transmembrane region" description="Helical" evidence="14">
    <location>
        <begin position="522"/>
        <end position="541"/>
    </location>
</feature>
<keyword evidence="7 14" id="KW-0472">Membrane</keyword>
<feature type="binding site" evidence="12">
    <location>
        <position position="117"/>
    </location>
    <ligand>
        <name>UDP-alpha-D-glucose</name>
        <dbReference type="ChEBI" id="CHEBI:58885"/>
    </ligand>
</feature>
<dbReference type="GO" id="GO:0030244">
    <property type="term" value="P:cellulose biosynthetic process"/>
    <property type="evidence" value="ECO:0007669"/>
    <property type="project" value="InterPro"/>
</dbReference>